<dbReference type="OrthoDB" id="10305051at2759"/>
<sequence>MVAISLMISSGIHPLALTSSSAVFESAPLARGRRQENVYPKGPSVQFYKLYLDSNVRRQLIEYDALAIIEWDVIVAHDTSFEKLYAAAFGGVEPFWIKGSTLEGVNFHETVVLAESRHVLGHINGNAIYNNTDPAFVEFVNYTLTRWEYTQSYDVALWATISDFPYSWPLWQRYSRKFVAIDLIANVGFQDMDQQAVLKAVASDTLFIHGSLTGGGGSMFHASGAKADSSPAFRFLGKNRPGERCTASCGGEAPPSSGGGAGALGTVCDRSCYSGGELGARFGGYLCGAGDAKEYGSHCRTCFTDLEEAQAAEERLAEEEQAAMRGRSFKMPGDKEKGRRVLRADDGPEGAAGWVEGEGGGDSRAVLRGSRGGGAGVTRRTDAVYGGTDDEIVERRRHVIMCDTLMPPPPATGCSNKCQMKTDTVCDRSCGTGRYGDYNCGWRGYGSDCRFCFNDREEALTANAVAKRRGGSVIMCHTFEPPTEEDEWTPPITAEDDDGTIGGGHGAAAAAAAAGAEDAAAPKVLTSSSTDDDTPYDPANEPYLKDITRGQICAFMTGFSSFLKETEVTVKSIVQFMPGMRVAIATQDHDVSVFERSLGNLPGVVVSEAISPITLAPLLADRHCGKGTKLVFYMNPGELLSRKFTSKDTHSAAGDLLVVYAEVGRVGEASIRRALATMSVLGFSSPSFSFGMDIMLPVHTNGQLRELLLSDPGATGKGLDRESQAVHALGKYSGVFVPEVLAALAYSLNEPGLWFINPQQWVTHHMFQQASIWDIPLVKPRFGCAFDISMAAQGYDVASALETQLGHFMSGSACERGFIPLDHASLRPKPNIEFGYPTGREMPSISKLRLRVSVIFCVGRGVSPTLLDASILSVEAKFPDAAEVVVVFTEPPAKRAALREILKVRSESAPFPVEAIEEDGPIGAPTDGGWPGWSGLRADDYASGDLVMMLDAGDLLVIDVTYDNIFHFGKPVIPFKRLALGNGGGSGGWASTDSLTDKYIACAIESVIEMEVVRDFALVRGLVYPTSAFTEMRIFAGEVHNVDIDYLVGQAHDNCRRVVRNNGAPVGASVHRGTFEASLLGSFMWRFMPDSVHWRALDPLDVQPDEWMSDVGKYNLLCPLGHLDVPKDNRGARELANRLKGIDSRGACDQFLRHVRLSR</sequence>
<protein>
    <submittedName>
        <fullName evidence="2">Uncharacterized protein</fullName>
    </submittedName>
</protein>
<dbReference type="AlphaFoldDB" id="D8LU84"/>
<feature type="region of interest" description="Disordered" evidence="1">
    <location>
        <begin position="480"/>
        <end position="508"/>
    </location>
</feature>
<keyword evidence="3" id="KW-1185">Reference proteome</keyword>
<feature type="region of interest" description="Disordered" evidence="1">
    <location>
        <begin position="521"/>
        <end position="542"/>
    </location>
</feature>
<accession>D8LU84</accession>
<gene>
    <name evidence="2" type="ORF">Esi_0099_0009</name>
</gene>
<organism evidence="2 3">
    <name type="scientific">Ectocarpus siliculosus</name>
    <name type="common">Brown alga</name>
    <name type="synonym">Conferva siliculosa</name>
    <dbReference type="NCBI Taxonomy" id="2880"/>
    <lineage>
        <taxon>Eukaryota</taxon>
        <taxon>Sar</taxon>
        <taxon>Stramenopiles</taxon>
        <taxon>Ochrophyta</taxon>
        <taxon>PX clade</taxon>
        <taxon>Phaeophyceae</taxon>
        <taxon>Ectocarpales</taxon>
        <taxon>Ectocarpaceae</taxon>
        <taxon>Ectocarpus</taxon>
    </lineage>
</organism>
<feature type="compositionally biased region" description="Basic and acidic residues" evidence="1">
    <location>
        <begin position="332"/>
        <end position="346"/>
    </location>
</feature>
<name>D8LU84_ECTSI</name>
<feature type="compositionally biased region" description="Acidic residues" evidence="1">
    <location>
        <begin position="482"/>
        <end position="499"/>
    </location>
</feature>
<dbReference type="InParanoid" id="D8LU84"/>
<evidence type="ECO:0000313" key="3">
    <source>
        <dbReference type="Proteomes" id="UP000002630"/>
    </source>
</evidence>
<dbReference type="EMBL" id="FN649232">
    <property type="protein sequence ID" value="CBN75425.1"/>
    <property type="molecule type" value="Genomic_DNA"/>
</dbReference>
<evidence type="ECO:0000313" key="2">
    <source>
        <dbReference type="EMBL" id="CBN75425.1"/>
    </source>
</evidence>
<feature type="region of interest" description="Disordered" evidence="1">
    <location>
        <begin position="329"/>
        <end position="382"/>
    </location>
</feature>
<evidence type="ECO:0000256" key="1">
    <source>
        <dbReference type="SAM" id="MobiDB-lite"/>
    </source>
</evidence>
<dbReference type="Proteomes" id="UP000002630">
    <property type="component" value="Linkage Group LG17"/>
</dbReference>
<dbReference type="EMBL" id="FN649742">
    <property type="protein sequence ID" value="CBN75425.1"/>
    <property type="molecule type" value="Genomic_DNA"/>
</dbReference>
<proteinExistence type="predicted"/>
<reference evidence="2 3" key="1">
    <citation type="journal article" date="2010" name="Nature">
        <title>The Ectocarpus genome and the independent evolution of multicellularity in brown algae.</title>
        <authorList>
            <person name="Cock J.M."/>
            <person name="Sterck L."/>
            <person name="Rouze P."/>
            <person name="Scornet D."/>
            <person name="Allen A.E."/>
            <person name="Amoutzias G."/>
            <person name="Anthouard V."/>
            <person name="Artiguenave F."/>
            <person name="Aury J.M."/>
            <person name="Badger J.H."/>
            <person name="Beszteri B."/>
            <person name="Billiau K."/>
            <person name="Bonnet E."/>
            <person name="Bothwell J.H."/>
            <person name="Bowler C."/>
            <person name="Boyen C."/>
            <person name="Brownlee C."/>
            <person name="Carrano C.J."/>
            <person name="Charrier B."/>
            <person name="Cho G.Y."/>
            <person name="Coelho S.M."/>
            <person name="Collen J."/>
            <person name="Corre E."/>
            <person name="Da Silva C."/>
            <person name="Delage L."/>
            <person name="Delaroque N."/>
            <person name="Dittami S.M."/>
            <person name="Doulbeau S."/>
            <person name="Elias M."/>
            <person name="Farnham G."/>
            <person name="Gachon C.M."/>
            <person name="Gschloessl B."/>
            <person name="Heesch S."/>
            <person name="Jabbari K."/>
            <person name="Jubin C."/>
            <person name="Kawai H."/>
            <person name="Kimura K."/>
            <person name="Kloareg B."/>
            <person name="Kupper F.C."/>
            <person name="Lang D."/>
            <person name="Le Bail A."/>
            <person name="Leblanc C."/>
            <person name="Lerouge P."/>
            <person name="Lohr M."/>
            <person name="Lopez P.J."/>
            <person name="Martens C."/>
            <person name="Maumus F."/>
            <person name="Michel G."/>
            <person name="Miranda-Saavedra D."/>
            <person name="Morales J."/>
            <person name="Moreau H."/>
            <person name="Motomura T."/>
            <person name="Nagasato C."/>
            <person name="Napoli C.A."/>
            <person name="Nelson D.R."/>
            <person name="Nyvall-Collen P."/>
            <person name="Peters A.F."/>
            <person name="Pommier C."/>
            <person name="Potin P."/>
            <person name="Poulain J."/>
            <person name="Quesneville H."/>
            <person name="Read B."/>
            <person name="Rensing S.A."/>
            <person name="Ritter A."/>
            <person name="Rousvoal S."/>
            <person name="Samanta M."/>
            <person name="Samson G."/>
            <person name="Schroeder D.C."/>
            <person name="Segurens B."/>
            <person name="Strittmatter M."/>
            <person name="Tonon T."/>
            <person name="Tregear J.W."/>
            <person name="Valentin K."/>
            <person name="von Dassow P."/>
            <person name="Yamagishi T."/>
            <person name="Van de Peer Y."/>
            <person name="Wincker P."/>
        </authorList>
    </citation>
    <scope>NUCLEOTIDE SEQUENCE [LARGE SCALE GENOMIC DNA]</scope>
    <source>
        <strain evidence="3">Ec32 / CCAP1310/4</strain>
    </source>
</reference>